<dbReference type="AlphaFoldDB" id="A0A432ZUK3"/>
<keyword evidence="6" id="KW-0812">Transmembrane</keyword>
<keyword evidence="5" id="KW-0997">Cell inner membrane</keyword>
<keyword evidence="10" id="KW-1185">Reference proteome</keyword>
<dbReference type="NCBIfam" id="NF002493">
    <property type="entry name" value="PRK01816.1"/>
    <property type="match status" value="1"/>
</dbReference>
<evidence type="ECO:0000256" key="2">
    <source>
        <dbReference type="ARBA" id="ARBA00009474"/>
    </source>
</evidence>
<protein>
    <recommendedName>
        <fullName evidence="3">UPF0208 membrane protein YfbV</fullName>
    </recommendedName>
</protein>
<reference evidence="9 10" key="1">
    <citation type="journal article" date="2011" name="Front. Microbiol.">
        <title>Genomic signatures of strain selection and enhancement in Bacillus atrophaeus var. globigii, a historical biowarfare simulant.</title>
        <authorList>
            <person name="Gibbons H.S."/>
            <person name="Broomall S.M."/>
            <person name="McNew L.A."/>
            <person name="Daligault H."/>
            <person name="Chapman C."/>
            <person name="Bruce D."/>
            <person name="Karavis M."/>
            <person name="Krepps M."/>
            <person name="McGregor P.A."/>
            <person name="Hong C."/>
            <person name="Park K.H."/>
            <person name="Akmal A."/>
            <person name="Feldman A."/>
            <person name="Lin J.S."/>
            <person name="Chang W.E."/>
            <person name="Higgs B.W."/>
            <person name="Demirev P."/>
            <person name="Lindquist J."/>
            <person name="Liem A."/>
            <person name="Fochler E."/>
            <person name="Read T.D."/>
            <person name="Tapia R."/>
            <person name="Johnson S."/>
            <person name="Bishop-Lilly K.A."/>
            <person name="Detter C."/>
            <person name="Han C."/>
            <person name="Sozhamannan S."/>
            <person name="Rosenzweig C.N."/>
            <person name="Skowronski E.W."/>
        </authorList>
    </citation>
    <scope>NUCLEOTIDE SEQUENCE [LARGE SCALE GENOMIC DNA]</scope>
    <source>
        <strain evidence="9 10">CC-PW-9</strain>
    </source>
</reference>
<keyword evidence="4" id="KW-1003">Cell membrane</keyword>
<evidence type="ECO:0000313" key="9">
    <source>
        <dbReference type="EMBL" id="RUO81456.1"/>
    </source>
</evidence>
<comment type="similarity">
    <text evidence="2">Belongs to the UPF0208 family.</text>
</comment>
<dbReference type="Pfam" id="PF04217">
    <property type="entry name" value="DUF412"/>
    <property type="match status" value="1"/>
</dbReference>
<organism evidence="9 10">
    <name type="scientific">Idiomarina tyrosinivorans</name>
    <dbReference type="NCBI Taxonomy" id="1445662"/>
    <lineage>
        <taxon>Bacteria</taxon>
        <taxon>Pseudomonadati</taxon>
        <taxon>Pseudomonadota</taxon>
        <taxon>Gammaproteobacteria</taxon>
        <taxon>Alteromonadales</taxon>
        <taxon>Idiomarinaceae</taxon>
        <taxon>Idiomarina</taxon>
    </lineage>
</organism>
<evidence type="ECO:0000256" key="1">
    <source>
        <dbReference type="ARBA" id="ARBA00004429"/>
    </source>
</evidence>
<evidence type="ECO:0000256" key="4">
    <source>
        <dbReference type="ARBA" id="ARBA00022475"/>
    </source>
</evidence>
<evidence type="ECO:0000313" key="10">
    <source>
        <dbReference type="Proteomes" id="UP000287996"/>
    </source>
</evidence>
<dbReference type="Proteomes" id="UP000287996">
    <property type="component" value="Unassembled WGS sequence"/>
</dbReference>
<evidence type="ECO:0000256" key="8">
    <source>
        <dbReference type="ARBA" id="ARBA00023136"/>
    </source>
</evidence>
<name>A0A432ZUK3_9GAMM</name>
<dbReference type="OrthoDB" id="7066670at2"/>
<dbReference type="GO" id="GO:0005886">
    <property type="term" value="C:plasma membrane"/>
    <property type="evidence" value="ECO:0007669"/>
    <property type="project" value="UniProtKB-SubCell"/>
</dbReference>
<keyword evidence="8" id="KW-0472">Membrane</keyword>
<evidence type="ECO:0000256" key="3">
    <source>
        <dbReference type="ARBA" id="ARBA00018831"/>
    </source>
</evidence>
<dbReference type="RefSeq" id="WP_126840798.1">
    <property type="nucleotide sequence ID" value="NZ_PIQH01000001.1"/>
</dbReference>
<evidence type="ECO:0000256" key="7">
    <source>
        <dbReference type="ARBA" id="ARBA00022989"/>
    </source>
</evidence>
<accession>A0A432ZUK3</accession>
<dbReference type="InterPro" id="IPR007334">
    <property type="entry name" value="UPF0208"/>
</dbReference>
<keyword evidence="7" id="KW-1133">Transmembrane helix</keyword>
<comment type="caution">
    <text evidence="9">The sequence shown here is derived from an EMBL/GenBank/DDBJ whole genome shotgun (WGS) entry which is preliminary data.</text>
</comment>
<evidence type="ECO:0000256" key="5">
    <source>
        <dbReference type="ARBA" id="ARBA00022519"/>
    </source>
</evidence>
<comment type="subcellular location">
    <subcellularLocation>
        <location evidence="1">Cell inner membrane</location>
        <topology evidence="1">Multi-pass membrane protein</topology>
    </subcellularLocation>
</comment>
<dbReference type="EMBL" id="PIQH01000001">
    <property type="protein sequence ID" value="RUO81456.1"/>
    <property type="molecule type" value="Genomic_DNA"/>
</dbReference>
<proteinExistence type="inferred from homology"/>
<gene>
    <name evidence="9" type="ORF">CWI84_01475</name>
</gene>
<evidence type="ECO:0000256" key="6">
    <source>
        <dbReference type="ARBA" id="ARBA00022692"/>
    </source>
</evidence>
<sequence length="140" mass="16244">MWKLLRDGSRYLTQWPQHSVVATMTESRVVPATQLGIKWIPAIAVMNVFAYLEWLPKEQLSQGLIMSLVMLSLPLQGLVWLGWRSKQPLQPHLIRWYKELQQKLRSSGGEVPQPQQAKPTYMDLARILRRALDTLPPHEH</sequence>